<feature type="transmembrane region" description="Helical" evidence="2">
    <location>
        <begin position="188"/>
        <end position="208"/>
    </location>
</feature>
<gene>
    <name evidence="3" type="ORF">PSAL00342_LOCUS3482</name>
</gene>
<protein>
    <submittedName>
        <fullName evidence="3">Uncharacterized protein</fullName>
    </submittedName>
</protein>
<keyword evidence="1" id="KW-0813">Transport</keyword>
<keyword evidence="2" id="KW-0812">Transmembrane</keyword>
<feature type="transmembrane region" description="Helical" evidence="2">
    <location>
        <begin position="89"/>
        <end position="106"/>
    </location>
</feature>
<dbReference type="PANTHER" id="PTHR36838:SF3">
    <property type="entry name" value="TRANSPORTER AUXIN EFFLUX CARRIER EC FAMILY"/>
    <property type="match status" value="1"/>
</dbReference>
<feature type="transmembrane region" description="Helical" evidence="2">
    <location>
        <begin position="285"/>
        <end position="304"/>
    </location>
</feature>
<dbReference type="AlphaFoldDB" id="A0A7S3UBT1"/>
<dbReference type="EMBL" id="HBIS01003841">
    <property type="protein sequence ID" value="CAE0609663.1"/>
    <property type="molecule type" value="Transcribed_RNA"/>
</dbReference>
<feature type="transmembrane region" description="Helical" evidence="2">
    <location>
        <begin position="6"/>
        <end position="27"/>
    </location>
</feature>
<feature type="transmembrane region" description="Helical" evidence="2">
    <location>
        <begin position="126"/>
        <end position="143"/>
    </location>
</feature>
<reference evidence="3" key="1">
    <citation type="submission" date="2021-01" db="EMBL/GenBank/DDBJ databases">
        <authorList>
            <person name="Corre E."/>
            <person name="Pelletier E."/>
            <person name="Niang G."/>
            <person name="Scheremetjew M."/>
            <person name="Finn R."/>
            <person name="Kale V."/>
            <person name="Holt S."/>
            <person name="Cochrane G."/>
            <person name="Meng A."/>
            <person name="Brown T."/>
            <person name="Cohen L."/>
        </authorList>
    </citation>
    <scope>NUCLEOTIDE SEQUENCE</scope>
    <source>
        <strain evidence="3">CCMP1897</strain>
    </source>
</reference>
<organism evidence="3">
    <name type="scientific">Picocystis salinarum</name>
    <dbReference type="NCBI Taxonomy" id="88271"/>
    <lineage>
        <taxon>Eukaryota</taxon>
        <taxon>Viridiplantae</taxon>
        <taxon>Chlorophyta</taxon>
        <taxon>Picocystophyceae</taxon>
        <taxon>Picocystales</taxon>
        <taxon>Picocystaceae</taxon>
        <taxon>Picocystis</taxon>
    </lineage>
</organism>
<proteinExistence type="predicted"/>
<feature type="transmembrane region" description="Helical" evidence="2">
    <location>
        <begin position="61"/>
        <end position="82"/>
    </location>
</feature>
<keyword evidence="2" id="KW-1133">Transmembrane helix</keyword>
<sequence>MEDVSTKLASAFGLIAAGILLKGLGLLRKSDGEVLFRFIFNATLPAMLLQVFLGITVGKETAVIVVSSLVQSALLLAVSLLFWKGNKNAAVLAGSTVGVNLGIFAYPLTEAVWGMKGLQAATVFDLVNQWTILVASYLLFYRYSDTGRADVKATILRRLANPCFISVYLALFLRIGGQTSLPPLLEPIIHSLAVANKAISLVAVGVVLEPKLRKSQLADIVCLLGMRYGVSLALAGGFLLFLSSTGYMAAFGLAKTAAIMIALTSPVPMMTVTYAFEFAADTQRAVAAVNLSNIISAALFFAVLNTDGYAATTRASWAFGGALASFTAAAAVFLRRKNRSALEGNIAPSAALYRARRKAWDGRCMCTQTRTRTGGICVRGRFALHCYPRHMSRILGSLHGVHRSCRTKRPLDFGLSKTLVA</sequence>
<name>A0A7S3UBT1_9CHLO</name>
<feature type="transmembrane region" description="Helical" evidence="2">
    <location>
        <begin position="220"/>
        <end position="241"/>
    </location>
</feature>
<feature type="transmembrane region" description="Helical" evidence="2">
    <location>
        <begin position="155"/>
        <end position="176"/>
    </location>
</feature>
<evidence type="ECO:0000313" key="3">
    <source>
        <dbReference type="EMBL" id="CAE0609663.1"/>
    </source>
</evidence>
<accession>A0A7S3UBT1</accession>
<evidence type="ECO:0000256" key="2">
    <source>
        <dbReference type="SAM" id="Phobius"/>
    </source>
</evidence>
<feature type="transmembrane region" description="Helical" evidence="2">
    <location>
        <begin position="34"/>
        <end position="55"/>
    </location>
</feature>
<feature type="transmembrane region" description="Helical" evidence="2">
    <location>
        <begin position="316"/>
        <end position="334"/>
    </location>
</feature>
<keyword evidence="2" id="KW-0472">Membrane</keyword>
<dbReference type="PANTHER" id="PTHR36838">
    <property type="entry name" value="AUXIN EFFLUX CARRIER FAMILY PROTEIN"/>
    <property type="match status" value="1"/>
</dbReference>
<evidence type="ECO:0000256" key="1">
    <source>
        <dbReference type="ARBA" id="ARBA00022448"/>
    </source>
</evidence>